<dbReference type="GO" id="GO:0003676">
    <property type="term" value="F:nucleic acid binding"/>
    <property type="evidence" value="ECO:0007669"/>
    <property type="project" value="InterPro"/>
</dbReference>
<feature type="region of interest" description="Disordered" evidence="1">
    <location>
        <begin position="281"/>
        <end position="302"/>
    </location>
</feature>
<evidence type="ECO:0000256" key="1">
    <source>
        <dbReference type="SAM" id="MobiDB-lite"/>
    </source>
</evidence>
<dbReference type="AlphaFoldDB" id="A0A2V3IJG4"/>
<comment type="caution">
    <text evidence="2">The sequence shown here is derived from an EMBL/GenBank/DDBJ whole genome shotgun (WGS) entry which is preliminary data.</text>
</comment>
<accession>A0A2V3IJG4</accession>
<protein>
    <recommendedName>
        <fullName evidence="4">CCHC-type domain-containing protein</fullName>
    </recommendedName>
</protein>
<evidence type="ECO:0000313" key="3">
    <source>
        <dbReference type="Proteomes" id="UP000247409"/>
    </source>
</evidence>
<dbReference type="GO" id="GO:0008270">
    <property type="term" value="F:zinc ion binding"/>
    <property type="evidence" value="ECO:0007669"/>
    <property type="project" value="InterPro"/>
</dbReference>
<reference evidence="2 3" key="1">
    <citation type="journal article" date="2018" name="Mol. Biol. Evol.">
        <title>Analysis of the draft genome of the red seaweed Gracilariopsis chorda provides insights into genome size evolution in Rhodophyta.</title>
        <authorList>
            <person name="Lee J."/>
            <person name="Yang E.C."/>
            <person name="Graf L."/>
            <person name="Yang J.H."/>
            <person name="Qiu H."/>
            <person name="Zel Zion U."/>
            <person name="Chan C.X."/>
            <person name="Stephens T.G."/>
            <person name="Weber A.P.M."/>
            <person name="Boo G.H."/>
            <person name="Boo S.M."/>
            <person name="Kim K.M."/>
            <person name="Shin Y."/>
            <person name="Jung M."/>
            <person name="Lee S.J."/>
            <person name="Yim H.S."/>
            <person name="Lee J.H."/>
            <person name="Bhattacharya D."/>
            <person name="Yoon H.S."/>
        </authorList>
    </citation>
    <scope>NUCLEOTIDE SEQUENCE [LARGE SCALE GENOMIC DNA]</scope>
    <source>
        <strain evidence="2 3">SKKU-2015</strain>
        <tissue evidence="2">Whole body</tissue>
    </source>
</reference>
<feature type="region of interest" description="Disordered" evidence="1">
    <location>
        <begin position="328"/>
        <end position="375"/>
    </location>
</feature>
<dbReference type="Proteomes" id="UP000247409">
    <property type="component" value="Unassembled WGS sequence"/>
</dbReference>
<gene>
    <name evidence="2" type="ORF">BWQ96_08032</name>
</gene>
<evidence type="ECO:0000313" key="2">
    <source>
        <dbReference type="EMBL" id="PXF42236.1"/>
    </source>
</evidence>
<proteinExistence type="predicted"/>
<dbReference type="SUPFAM" id="SSF57756">
    <property type="entry name" value="Retrovirus zinc finger-like domains"/>
    <property type="match status" value="1"/>
</dbReference>
<evidence type="ECO:0008006" key="4">
    <source>
        <dbReference type="Google" id="ProtNLM"/>
    </source>
</evidence>
<name>A0A2V3IJG4_9FLOR</name>
<keyword evidence="3" id="KW-1185">Reference proteome</keyword>
<sequence length="375" mass="41865">MWMQRVRIFASGGDTKANGISNGFGHALYAGMYSSYQKVIESEIQLRGLKLGPESDEEVFTFRQHKDLVEKMLRIVAKDSSTDAAKRFINSGRKVFGCKRGKGESYSVFAERFRGIAQEHLNCFEHAPSIQEKQQIALVLLDNAGLPDSTYNNLLLILINKAAEPSQNSATTAMVPVDTITAIYKMLDDSSTILREIPESAEAEIYVALSSDLSAIMKKGKGLLEPIMSQNVIRDVGESPKLNFDLEDTIDALKSIRSADVEPKPIRDEEPPKVISSLMSNKHYKHKRNGHSSGGSRSNFKKNSRCVACGMKGHWARDLECPAYNTYPKGHQGSKRKGNKWNEPHPKKSVRFQIQEESDSDSSDSDAPDTKRFFK</sequence>
<dbReference type="InterPro" id="IPR036875">
    <property type="entry name" value="Znf_CCHC_sf"/>
</dbReference>
<feature type="compositionally biased region" description="Acidic residues" evidence="1">
    <location>
        <begin position="356"/>
        <end position="367"/>
    </location>
</feature>
<dbReference type="EMBL" id="NBIV01000171">
    <property type="protein sequence ID" value="PXF42236.1"/>
    <property type="molecule type" value="Genomic_DNA"/>
</dbReference>
<organism evidence="2 3">
    <name type="scientific">Gracilariopsis chorda</name>
    <dbReference type="NCBI Taxonomy" id="448386"/>
    <lineage>
        <taxon>Eukaryota</taxon>
        <taxon>Rhodophyta</taxon>
        <taxon>Florideophyceae</taxon>
        <taxon>Rhodymeniophycidae</taxon>
        <taxon>Gracilariales</taxon>
        <taxon>Gracilariaceae</taxon>
        <taxon>Gracilariopsis</taxon>
    </lineage>
</organism>